<feature type="transmembrane region" description="Helical" evidence="11">
    <location>
        <begin position="390"/>
        <end position="412"/>
    </location>
</feature>
<feature type="transmembrane region" description="Helical" evidence="11">
    <location>
        <begin position="247"/>
        <end position="268"/>
    </location>
</feature>
<keyword evidence="3" id="KW-0813">Transport</keyword>
<feature type="transmembrane region" description="Helical" evidence="11">
    <location>
        <begin position="418"/>
        <end position="441"/>
    </location>
</feature>
<dbReference type="InterPro" id="IPR038377">
    <property type="entry name" value="Na/Glc_symporter_sf"/>
</dbReference>
<dbReference type="GO" id="GO:0015293">
    <property type="term" value="F:symporter activity"/>
    <property type="evidence" value="ECO:0007669"/>
    <property type="project" value="UniProtKB-KW"/>
</dbReference>
<feature type="transmembrane region" description="Helical" evidence="11">
    <location>
        <begin position="280"/>
        <end position="307"/>
    </location>
</feature>
<sequence length="546" mass="55071">MSRGGALDGGSLAIVLFLAFVTVSLLLCGLAAADQDEPEQFYTGSSSLGPAQNGLAVAGDYLSAATLLSTTGSIALTGADGVLFACATVLALLLFGRILAEPLRGPGRYTLGDVLAERLGRPAVRRAMGVVTLVVLIPLLLVQLSAAGRITTVMLGLPAGALTGCTVATGALMVCYSAFGGMRGTGFVQILKTLVVVPVVVLLAVLVLHRFGGDPGRLLDTAARRGGPGFTRPGLQFGDTLVGRLDLVGFSLTLVLGAACLPHVTMRFHPVRSAPELRVALRWAVGSVVLICAALAVVGLGACALVGPRELRAADPSGGTALLMVTTALDPAPALAGDSVLFALVACAVFATALAAVAGITLAAAASLAHDLPSPARGGRRGRGPAAREVTRARCAVALVGAVAVLLSIPAHDRNPQVLVSFTFATAASALLPVLVCAFLGRWCTARGALCALYGAPVLTVVLLVFSPAVSGTPVALLPEYDFRWFPLQTPGLVTIPAGFLLCLLGSRVRRGTDGPDGARGGPGTPPGAARWAAAQPAAADAGSGS</sequence>
<dbReference type="Proteomes" id="UP000325849">
    <property type="component" value="Unassembled WGS sequence"/>
</dbReference>
<name>A0A5N8VSQ2_9ACTN</name>
<dbReference type="RefSeq" id="WP_162470105.1">
    <property type="nucleotide sequence ID" value="NZ_JBHJTU010000004.1"/>
</dbReference>
<feature type="transmembrane region" description="Helical" evidence="11">
    <location>
        <begin position="486"/>
        <end position="505"/>
    </location>
</feature>
<evidence type="ECO:0000313" key="12">
    <source>
        <dbReference type="EMBL" id="MPY38281.1"/>
    </source>
</evidence>
<gene>
    <name evidence="12" type="ORF">FNH09_45895</name>
</gene>
<evidence type="ECO:0000313" key="13">
    <source>
        <dbReference type="Proteomes" id="UP000325849"/>
    </source>
</evidence>
<feature type="transmembrane region" description="Helical" evidence="11">
    <location>
        <begin position="191"/>
        <end position="211"/>
    </location>
</feature>
<dbReference type="Gene3D" id="1.20.1730.10">
    <property type="entry name" value="Sodium/glucose cotransporter"/>
    <property type="match status" value="1"/>
</dbReference>
<dbReference type="PANTHER" id="PTHR48086:SF6">
    <property type="entry name" value="CATION_ACETATE SYMPORTER ACTP"/>
    <property type="match status" value="1"/>
</dbReference>
<reference evidence="12 13" key="1">
    <citation type="submission" date="2019-07" db="EMBL/GenBank/DDBJ databases">
        <title>New species of Amycolatopsis and Streptomyces.</title>
        <authorList>
            <person name="Duangmal K."/>
            <person name="Teo W.F.A."/>
            <person name="Lipun K."/>
        </authorList>
    </citation>
    <scope>NUCLEOTIDE SEQUENCE [LARGE SCALE GENOMIC DNA]</scope>
    <source>
        <strain evidence="12 13">NBRC 109810</strain>
    </source>
</reference>
<evidence type="ECO:0000256" key="8">
    <source>
        <dbReference type="ARBA" id="ARBA00023136"/>
    </source>
</evidence>
<feature type="transmembrane region" description="Helical" evidence="11">
    <location>
        <begin position="159"/>
        <end position="179"/>
    </location>
</feature>
<dbReference type="AlphaFoldDB" id="A0A5N8VSQ2"/>
<dbReference type="GO" id="GO:0006847">
    <property type="term" value="P:plasma membrane acetate transport"/>
    <property type="evidence" value="ECO:0007669"/>
    <property type="project" value="TreeGrafter"/>
</dbReference>
<dbReference type="InterPro" id="IPR050277">
    <property type="entry name" value="Sodium:Solute_Symporter"/>
</dbReference>
<dbReference type="PROSITE" id="PS50283">
    <property type="entry name" value="NA_SOLUT_SYMP_3"/>
    <property type="match status" value="1"/>
</dbReference>
<feature type="compositionally biased region" description="Low complexity" evidence="10">
    <location>
        <begin position="527"/>
        <end position="546"/>
    </location>
</feature>
<feature type="transmembrane region" description="Helical" evidence="11">
    <location>
        <begin position="81"/>
        <end position="100"/>
    </location>
</feature>
<evidence type="ECO:0000256" key="4">
    <source>
        <dbReference type="ARBA" id="ARBA00022475"/>
    </source>
</evidence>
<evidence type="ECO:0000256" key="3">
    <source>
        <dbReference type="ARBA" id="ARBA00022448"/>
    </source>
</evidence>
<comment type="similarity">
    <text evidence="2 9">Belongs to the sodium:solute symporter (SSF) (TC 2.A.21) family.</text>
</comment>
<keyword evidence="7 11" id="KW-1133">Transmembrane helix</keyword>
<keyword evidence="13" id="KW-1185">Reference proteome</keyword>
<dbReference type="GO" id="GO:0015123">
    <property type="term" value="F:acetate transmembrane transporter activity"/>
    <property type="evidence" value="ECO:0007669"/>
    <property type="project" value="TreeGrafter"/>
</dbReference>
<evidence type="ECO:0000256" key="11">
    <source>
        <dbReference type="SAM" id="Phobius"/>
    </source>
</evidence>
<evidence type="ECO:0000256" key="6">
    <source>
        <dbReference type="ARBA" id="ARBA00022847"/>
    </source>
</evidence>
<comment type="subcellular location">
    <subcellularLocation>
        <location evidence="1">Cell membrane</location>
        <topology evidence="1">Multi-pass membrane protein</topology>
    </subcellularLocation>
</comment>
<dbReference type="Pfam" id="PF00474">
    <property type="entry name" value="SSF"/>
    <property type="match status" value="1"/>
</dbReference>
<protein>
    <submittedName>
        <fullName evidence="12">Cation acetate symporter</fullName>
    </submittedName>
</protein>
<evidence type="ECO:0000256" key="10">
    <source>
        <dbReference type="SAM" id="MobiDB-lite"/>
    </source>
</evidence>
<dbReference type="EMBL" id="VJZD01000484">
    <property type="protein sequence ID" value="MPY38281.1"/>
    <property type="molecule type" value="Genomic_DNA"/>
</dbReference>
<dbReference type="InterPro" id="IPR001734">
    <property type="entry name" value="Na/solute_symporter"/>
</dbReference>
<accession>A0A5N8VSQ2</accession>
<evidence type="ECO:0000256" key="1">
    <source>
        <dbReference type="ARBA" id="ARBA00004651"/>
    </source>
</evidence>
<evidence type="ECO:0000256" key="5">
    <source>
        <dbReference type="ARBA" id="ARBA00022692"/>
    </source>
</evidence>
<evidence type="ECO:0000256" key="7">
    <source>
        <dbReference type="ARBA" id="ARBA00022989"/>
    </source>
</evidence>
<evidence type="ECO:0000256" key="2">
    <source>
        <dbReference type="ARBA" id="ARBA00006434"/>
    </source>
</evidence>
<keyword evidence="8 11" id="KW-0472">Membrane</keyword>
<keyword evidence="5 11" id="KW-0812">Transmembrane</keyword>
<feature type="transmembrane region" description="Helical" evidence="11">
    <location>
        <begin position="127"/>
        <end position="147"/>
    </location>
</feature>
<feature type="transmembrane region" description="Helical" evidence="11">
    <location>
        <begin position="448"/>
        <end position="466"/>
    </location>
</feature>
<dbReference type="GO" id="GO:0005886">
    <property type="term" value="C:plasma membrane"/>
    <property type="evidence" value="ECO:0007669"/>
    <property type="project" value="UniProtKB-SubCell"/>
</dbReference>
<feature type="transmembrane region" description="Helical" evidence="11">
    <location>
        <begin position="340"/>
        <end position="369"/>
    </location>
</feature>
<dbReference type="PANTHER" id="PTHR48086">
    <property type="entry name" value="SODIUM/PROLINE SYMPORTER-RELATED"/>
    <property type="match status" value="1"/>
</dbReference>
<comment type="caution">
    <text evidence="12">The sequence shown here is derived from an EMBL/GenBank/DDBJ whole genome shotgun (WGS) entry which is preliminary data.</text>
</comment>
<dbReference type="CDD" id="cd11480">
    <property type="entry name" value="SLC5sbd_u4"/>
    <property type="match status" value="1"/>
</dbReference>
<feature type="transmembrane region" description="Helical" evidence="11">
    <location>
        <begin position="12"/>
        <end position="33"/>
    </location>
</feature>
<evidence type="ECO:0000256" key="9">
    <source>
        <dbReference type="RuleBase" id="RU362091"/>
    </source>
</evidence>
<proteinExistence type="inferred from homology"/>
<keyword evidence="6" id="KW-0769">Symport</keyword>
<feature type="region of interest" description="Disordered" evidence="10">
    <location>
        <begin position="514"/>
        <end position="546"/>
    </location>
</feature>
<organism evidence="12 13">
    <name type="scientific">Streptomyces adustus</name>
    <dbReference type="NCBI Taxonomy" id="1609272"/>
    <lineage>
        <taxon>Bacteria</taxon>
        <taxon>Bacillati</taxon>
        <taxon>Actinomycetota</taxon>
        <taxon>Actinomycetes</taxon>
        <taxon>Kitasatosporales</taxon>
        <taxon>Streptomycetaceae</taxon>
        <taxon>Streptomyces</taxon>
    </lineage>
</organism>
<keyword evidence="4" id="KW-1003">Cell membrane</keyword>